<sequence length="231" mass="27432">MDTTDPIDINFITMFKRFLQNQNQINQYLTNMTQQQQATNDHLQMLVTETSKLIETLESIFNTDTRDQRNARSKGLNVHLSVFSRKDSENYIITRLKDAALQWYLNLVQADETVFQPPHYQQLLRHQLRELRQTFMVQEYARKFRNLLGQIEKIAEPDKVMYFTEGLKGATKAEINYWALKTLNEAVKLTTSYDLAMYRTKNNYNYSLRRNTRSSEESWKYKNTPSYVPQS</sequence>
<evidence type="ECO:0000313" key="1">
    <source>
        <dbReference type="EMBL" id="CAG8520373.1"/>
    </source>
</evidence>
<keyword evidence="2" id="KW-1185">Reference proteome</keyword>
<reference evidence="1" key="1">
    <citation type="submission" date="2021-06" db="EMBL/GenBank/DDBJ databases">
        <authorList>
            <person name="Kallberg Y."/>
            <person name="Tangrot J."/>
            <person name="Rosling A."/>
        </authorList>
    </citation>
    <scope>NUCLEOTIDE SEQUENCE</scope>
    <source>
        <strain evidence="1">28 12/20/2015</strain>
    </source>
</reference>
<protein>
    <submittedName>
        <fullName evidence="1">6935_t:CDS:1</fullName>
    </submittedName>
</protein>
<proteinExistence type="predicted"/>
<dbReference type="EMBL" id="CAJVPW010003190">
    <property type="protein sequence ID" value="CAG8520373.1"/>
    <property type="molecule type" value="Genomic_DNA"/>
</dbReference>
<gene>
    <name evidence="1" type="ORF">SPELUC_LOCUS3903</name>
</gene>
<name>A0ACA9LBJ6_9GLOM</name>
<dbReference type="Proteomes" id="UP000789366">
    <property type="component" value="Unassembled WGS sequence"/>
</dbReference>
<organism evidence="1 2">
    <name type="scientific">Cetraspora pellucida</name>
    <dbReference type="NCBI Taxonomy" id="1433469"/>
    <lineage>
        <taxon>Eukaryota</taxon>
        <taxon>Fungi</taxon>
        <taxon>Fungi incertae sedis</taxon>
        <taxon>Mucoromycota</taxon>
        <taxon>Glomeromycotina</taxon>
        <taxon>Glomeromycetes</taxon>
        <taxon>Diversisporales</taxon>
        <taxon>Gigasporaceae</taxon>
        <taxon>Cetraspora</taxon>
    </lineage>
</organism>
<accession>A0ACA9LBJ6</accession>
<evidence type="ECO:0000313" key="2">
    <source>
        <dbReference type="Proteomes" id="UP000789366"/>
    </source>
</evidence>
<comment type="caution">
    <text evidence="1">The sequence shown here is derived from an EMBL/GenBank/DDBJ whole genome shotgun (WGS) entry which is preliminary data.</text>
</comment>